<organism evidence="1 2">
    <name type="scientific">Candidatus Segetimicrobium genomatis</name>
    <dbReference type="NCBI Taxonomy" id="2569760"/>
    <lineage>
        <taxon>Bacteria</taxon>
        <taxon>Bacillati</taxon>
        <taxon>Candidatus Sysuimicrobiota</taxon>
        <taxon>Candidatus Sysuimicrobiia</taxon>
        <taxon>Candidatus Sysuimicrobiales</taxon>
        <taxon>Candidatus Segetimicrobiaceae</taxon>
        <taxon>Candidatus Segetimicrobium</taxon>
    </lineage>
</organism>
<comment type="caution">
    <text evidence="1">The sequence shown here is derived from an EMBL/GenBank/DDBJ whole genome shotgun (WGS) entry which is preliminary data.</text>
</comment>
<sequence length="65" mass="7337">MWVVGGVFLLLRALLLIGLVALVWRALGAGTLWQRPDNATQLLRERYARGEIGEDEYRKRLGTLA</sequence>
<reference evidence="1 2" key="1">
    <citation type="journal article" date="2019" name="Nat. Microbiol.">
        <title>Mediterranean grassland soil C-N compound turnover is dependent on rainfall and depth, and is mediated by genomically divergent microorganisms.</title>
        <authorList>
            <person name="Diamond S."/>
            <person name="Andeer P.F."/>
            <person name="Li Z."/>
            <person name="Crits-Christoph A."/>
            <person name="Burstein D."/>
            <person name="Anantharaman K."/>
            <person name="Lane K.R."/>
            <person name="Thomas B.C."/>
            <person name="Pan C."/>
            <person name="Northen T.R."/>
            <person name="Banfield J.F."/>
        </authorList>
    </citation>
    <scope>NUCLEOTIDE SEQUENCE [LARGE SCALE GENOMIC DNA]</scope>
    <source>
        <strain evidence="1">NP_7</strain>
    </source>
</reference>
<dbReference type="AlphaFoldDB" id="A0A537JHJ1"/>
<evidence type="ECO:0000313" key="1">
    <source>
        <dbReference type="EMBL" id="TMI83018.1"/>
    </source>
</evidence>
<evidence type="ECO:0000313" key="2">
    <source>
        <dbReference type="Proteomes" id="UP000320048"/>
    </source>
</evidence>
<proteinExistence type="predicted"/>
<name>A0A537JHJ1_9BACT</name>
<accession>A0A537JHJ1</accession>
<dbReference type="EMBL" id="VBAO01000097">
    <property type="protein sequence ID" value="TMI83018.1"/>
    <property type="molecule type" value="Genomic_DNA"/>
</dbReference>
<gene>
    <name evidence="1" type="ORF">E6H04_03720</name>
</gene>
<protein>
    <submittedName>
        <fullName evidence="1">SHOCT domain-containing protein</fullName>
    </submittedName>
</protein>
<dbReference type="Proteomes" id="UP000320048">
    <property type="component" value="Unassembled WGS sequence"/>
</dbReference>